<dbReference type="AlphaFoldDB" id="A0A0C3B7I6"/>
<name>A0A0C3B7I6_PILCF</name>
<sequence>MVPSTSNPDNVSTQSDEFIPVVPRVDTWGSISPKLFYGDTGLILFFLVNANASSSCMRLQPSVPAIYLVAGAIKTVTPWIASRFGNYKCSRLILVYHQNNRLQVKIQPSKIASTAQDIRAQPLEPSHSAAQGYQGVFNRSRQRYIVINKLDYRCTT</sequence>
<protein>
    <submittedName>
        <fullName evidence="1">Uncharacterized protein</fullName>
    </submittedName>
</protein>
<dbReference type="InParanoid" id="A0A0C3B7I6"/>
<evidence type="ECO:0000313" key="1">
    <source>
        <dbReference type="EMBL" id="KIM82198.1"/>
    </source>
</evidence>
<dbReference type="EMBL" id="KN832995">
    <property type="protein sequence ID" value="KIM82198.1"/>
    <property type="molecule type" value="Genomic_DNA"/>
</dbReference>
<evidence type="ECO:0000313" key="2">
    <source>
        <dbReference type="Proteomes" id="UP000054166"/>
    </source>
</evidence>
<organism evidence="1 2">
    <name type="scientific">Piloderma croceum (strain F 1598)</name>
    <dbReference type="NCBI Taxonomy" id="765440"/>
    <lineage>
        <taxon>Eukaryota</taxon>
        <taxon>Fungi</taxon>
        <taxon>Dikarya</taxon>
        <taxon>Basidiomycota</taxon>
        <taxon>Agaricomycotina</taxon>
        <taxon>Agaricomycetes</taxon>
        <taxon>Agaricomycetidae</taxon>
        <taxon>Atheliales</taxon>
        <taxon>Atheliaceae</taxon>
        <taxon>Piloderma</taxon>
    </lineage>
</organism>
<reference evidence="1 2" key="1">
    <citation type="submission" date="2014-04" db="EMBL/GenBank/DDBJ databases">
        <authorList>
            <consortium name="DOE Joint Genome Institute"/>
            <person name="Kuo A."/>
            <person name="Tarkka M."/>
            <person name="Buscot F."/>
            <person name="Kohler A."/>
            <person name="Nagy L.G."/>
            <person name="Floudas D."/>
            <person name="Copeland A."/>
            <person name="Barry K.W."/>
            <person name="Cichocki N."/>
            <person name="Veneault-Fourrey C."/>
            <person name="LaButti K."/>
            <person name="Lindquist E.A."/>
            <person name="Lipzen A."/>
            <person name="Lundell T."/>
            <person name="Morin E."/>
            <person name="Murat C."/>
            <person name="Sun H."/>
            <person name="Tunlid A."/>
            <person name="Henrissat B."/>
            <person name="Grigoriev I.V."/>
            <person name="Hibbett D.S."/>
            <person name="Martin F."/>
            <person name="Nordberg H.P."/>
            <person name="Cantor M.N."/>
            <person name="Hua S.X."/>
        </authorList>
    </citation>
    <scope>NUCLEOTIDE SEQUENCE [LARGE SCALE GENOMIC DNA]</scope>
    <source>
        <strain evidence="1 2">F 1598</strain>
    </source>
</reference>
<accession>A0A0C3B7I6</accession>
<dbReference type="HOGENOM" id="CLU_1687329_0_0_1"/>
<gene>
    <name evidence="1" type="ORF">PILCRDRAFT_820570</name>
</gene>
<reference evidence="2" key="2">
    <citation type="submission" date="2015-01" db="EMBL/GenBank/DDBJ databases">
        <title>Evolutionary Origins and Diversification of the Mycorrhizal Mutualists.</title>
        <authorList>
            <consortium name="DOE Joint Genome Institute"/>
            <consortium name="Mycorrhizal Genomics Consortium"/>
            <person name="Kohler A."/>
            <person name="Kuo A."/>
            <person name="Nagy L.G."/>
            <person name="Floudas D."/>
            <person name="Copeland A."/>
            <person name="Barry K.W."/>
            <person name="Cichocki N."/>
            <person name="Veneault-Fourrey C."/>
            <person name="LaButti K."/>
            <person name="Lindquist E.A."/>
            <person name="Lipzen A."/>
            <person name="Lundell T."/>
            <person name="Morin E."/>
            <person name="Murat C."/>
            <person name="Riley R."/>
            <person name="Ohm R."/>
            <person name="Sun H."/>
            <person name="Tunlid A."/>
            <person name="Henrissat B."/>
            <person name="Grigoriev I.V."/>
            <person name="Hibbett D.S."/>
            <person name="Martin F."/>
        </authorList>
    </citation>
    <scope>NUCLEOTIDE SEQUENCE [LARGE SCALE GENOMIC DNA]</scope>
    <source>
        <strain evidence="2">F 1598</strain>
    </source>
</reference>
<dbReference type="Proteomes" id="UP000054166">
    <property type="component" value="Unassembled WGS sequence"/>
</dbReference>
<keyword evidence="2" id="KW-1185">Reference proteome</keyword>
<proteinExistence type="predicted"/>